<evidence type="ECO:0000256" key="1">
    <source>
        <dbReference type="SAM" id="MobiDB-lite"/>
    </source>
</evidence>
<feature type="region of interest" description="Disordered" evidence="1">
    <location>
        <begin position="76"/>
        <end position="107"/>
    </location>
</feature>
<reference evidence="2 3" key="1">
    <citation type="journal article" date="2012" name="J. Bacteriol.">
        <title>Draft Genome Sequence of the Extremely Halophilic Archaeon Halogranum salarium B-1T.</title>
        <authorList>
            <person name="Kim K.K."/>
            <person name="Lee K.C."/>
            <person name="Lee J.S."/>
        </authorList>
    </citation>
    <scope>NUCLEOTIDE SEQUENCE [LARGE SCALE GENOMIC DNA]</scope>
    <source>
        <strain evidence="2 3">B-1</strain>
    </source>
</reference>
<accession>J3JDY5</accession>
<protein>
    <submittedName>
        <fullName evidence="2">Uncharacterized protein</fullName>
    </submittedName>
</protein>
<comment type="caution">
    <text evidence="2">The sequence shown here is derived from an EMBL/GenBank/DDBJ whole genome shotgun (WGS) entry which is preliminary data.</text>
</comment>
<gene>
    <name evidence="2" type="ORF">HSB1_33110</name>
</gene>
<dbReference type="EMBL" id="ALJD01000009">
    <property type="protein sequence ID" value="EJN57894.1"/>
    <property type="molecule type" value="Genomic_DNA"/>
</dbReference>
<sequence>MPDGYNYTASCKHCGVRPFSEGPQHDDNCVRNSPSLETQSELALSKVCRYCRVRPYLAGPHHDTDCFRFFDVTSTDESVDDIDREEASTETEERETSGKNEENDEVTPDNLLDAFDAAAVPLLTAEEVAESAGCSESAASDGLERLVDRGDLYRKKVGAGVVFLLVGEIPDS</sequence>
<proteinExistence type="predicted"/>
<evidence type="ECO:0000313" key="2">
    <source>
        <dbReference type="EMBL" id="EJN57894.1"/>
    </source>
</evidence>
<organism evidence="2 3">
    <name type="scientific">Halogranum salarium B-1</name>
    <dbReference type="NCBI Taxonomy" id="1210908"/>
    <lineage>
        <taxon>Archaea</taxon>
        <taxon>Methanobacteriati</taxon>
        <taxon>Methanobacteriota</taxon>
        <taxon>Stenosarchaea group</taxon>
        <taxon>Halobacteria</taxon>
        <taxon>Halobacteriales</taxon>
        <taxon>Haloferacaceae</taxon>
    </lineage>
</organism>
<dbReference type="AlphaFoldDB" id="J3JDY5"/>
<dbReference type="RefSeq" id="WP_009376496.1">
    <property type="nucleotide sequence ID" value="NZ_ALJD01000009.1"/>
</dbReference>
<feature type="compositionally biased region" description="Acidic residues" evidence="1">
    <location>
        <begin position="77"/>
        <end position="93"/>
    </location>
</feature>
<name>J3JDY5_9EURY</name>
<dbReference type="OrthoDB" id="372827at2157"/>
<evidence type="ECO:0000313" key="3">
    <source>
        <dbReference type="Proteomes" id="UP000007813"/>
    </source>
</evidence>
<dbReference type="Proteomes" id="UP000007813">
    <property type="component" value="Unassembled WGS sequence"/>
</dbReference>